<keyword evidence="3" id="KW-1185">Reference proteome</keyword>
<comment type="caution">
    <text evidence="2">The sequence shown here is derived from an EMBL/GenBank/DDBJ whole genome shotgun (WGS) entry which is preliminary data.</text>
</comment>
<gene>
    <name evidence="2" type="ORF">ECE50_014030</name>
</gene>
<sequence length="212" mass="23008">MNLSVFITTLVRENQVTVATGMHAFSREELAESVPLLQNYYQHDIADMPDIAPEFAAHSALQAAQYIYRIASLTQSRQYSAATLRDLLPILSSATGPADIYSADLCLRYLPDLISLAKGLPATDPLMIHMKEMAARWPFSSTGMNILPLEGVGIITGHPSLLQAYADRIIASKDIQRCDDPQVMAAVTASLGNYADLLWPGFNTAPTPGLSA</sequence>
<reference evidence="2" key="1">
    <citation type="submission" date="2020-05" db="EMBL/GenBank/DDBJ databases">
        <title>Chitinophaga laudate sp. nov., isolated from a tropical peat swamp.</title>
        <authorList>
            <person name="Goh C.B.S."/>
            <person name="Lee M.S."/>
            <person name="Parimannan S."/>
            <person name="Pasbakhsh P."/>
            <person name="Yule C.M."/>
            <person name="Rajandas H."/>
            <person name="Loke S."/>
            <person name="Croft L."/>
            <person name="Tan J.B.L."/>
        </authorList>
    </citation>
    <scope>NUCLEOTIDE SEQUENCE</scope>
    <source>
        <strain evidence="2">Mgbs1</strain>
    </source>
</reference>
<organism evidence="2 3">
    <name type="scientific">Chitinophaga solisilvae</name>
    <dbReference type="NCBI Taxonomy" id="1233460"/>
    <lineage>
        <taxon>Bacteria</taxon>
        <taxon>Pseudomonadati</taxon>
        <taxon>Bacteroidota</taxon>
        <taxon>Chitinophagia</taxon>
        <taxon>Chitinophagales</taxon>
        <taxon>Chitinophagaceae</taxon>
        <taxon>Chitinophaga</taxon>
    </lineage>
</organism>
<accession>A0A433WC43</accession>
<dbReference type="OrthoDB" id="886582at2"/>
<dbReference type="Pfam" id="PF19920">
    <property type="entry name" value="bpX4"/>
    <property type="match status" value="1"/>
</dbReference>
<evidence type="ECO:0000259" key="1">
    <source>
        <dbReference type="Pfam" id="PF19920"/>
    </source>
</evidence>
<protein>
    <recommendedName>
        <fullName evidence="1">MoxR-vWA-beta-propeller ternary system domain-containing protein</fullName>
    </recommendedName>
</protein>
<evidence type="ECO:0000313" key="3">
    <source>
        <dbReference type="Proteomes" id="UP000281028"/>
    </source>
</evidence>
<proteinExistence type="predicted"/>
<feature type="domain" description="MoxR-vWA-beta-propeller ternary system" evidence="1">
    <location>
        <begin position="3"/>
        <end position="202"/>
    </location>
</feature>
<dbReference type="Proteomes" id="UP000281028">
    <property type="component" value="Unassembled WGS sequence"/>
</dbReference>
<name>A0A433WC43_9BACT</name>
<evidence type="ECO:0000313" key="2">
    <source>
        <dbReference type="EMBL" id="NSL87962.1"/>
    </source>
</evidence>
<dbReference type="AlphaFoldDB" id="A0A433WC43"/>
<dbReference type="EMBL" id="RIAR02000001">
    <property type="protein sequence ID" value="NSL87962.1"/>
    <property type="molecule type" value="Genomic_DNA"/>
</dbReference>
<dbReference type="InterPro" id="IPR045549">
    <property type="entry name" value="bpX4"/>
</dbReference>